<name>A0A0F9V9T5_9ZZZZ</name>
<organism evidence="1">
    <name type="scientific">marine sediment metagenome</name>
    <dbReference type="NCBI Taxonomy" id="412755"/>
    <lineage>
        <taxon>unclassified sequences</taxon>
        <taxon>metagenomes</taxon>
        <taxon>ecological metagenomes</taxon>
    </lineage>
</organism>
<proteinExistence type="predicted"/>
<evidence type="ECO:0000313" key="1">
    <source>
        <dbReference type="EMBL" id="KKO01916.1"/>
    </source>
</evidence>
<sequence>MKTFPVLASALLACALPVFAEVVELKDGRTIDLKDDGTYEIIASEVPSGDAYVAFQESFFTHHTSEYKQKSVRFMPVYRNVGEKKIVGMKFTASFQNSFGEEIVQFKGDSDEQVQPGSTSTHKLFYVLEDNPFIAGETYDKLLPLVTNKSGRIEVKPIMIALEGGEIINLTQ</sequence>
<protein>
    <submittedName>
        <fullName evidence="1">Uncharacterized protein</fullName>
    </submittedName>
</protein>
<accession>A0A0F9V9T5</accession>
<dbReference type="AlphaFoldDB" id="A0A0F9V9T5"/>
<gene>
    <name evidence="1" type="ORF">LCGC14_0112710</name>
</gene>
<comment type="caution">
    <text evidence="1">The sequence shown here is derived from an EMBL/GenBank/DDBJ whole genome shotgun (WGS) entry which is preliminary data.</text>
</comment>
<reference evidence="1" key="1">
    <citation type="journal article" date="2015" name="Nature">
        <title>Complex archaea that bridge the gap between prokaryotes and eukaryotes.</title>
        <authorList>
            <person name="Spang A."/>
            <person name="Saw J.H."/>
            <person name="Jorgensen S.L."/>
            <person name="Zaremba-Niedzwiedzka K."/>
            <person name="Martijn J."/>
            <person name="Lind A.E."/>
            <person name="van Eijk R."/>
            <person name="Schleper C."/>
            <person name="Guy L."/>
            <person name="Ettema T.J."/>
        </authorList>
    </citation>
    <scope>NUCLEOTIDE SEQUENCE</scope>
</reference>
<dbReference type="EMBL" id="LAZR01000033">
    <property type="protein sequence ID" value="KKO01916.1"/>
    <property type="molecule type" value="Genomic_DNA"/>
</dbReference>